<gene>
    <name evidence="2" type="ORF">SG35_027615</name>
</gene>
<evidence type="ECO:0000313" key="2">
    <source>
        <dbReference type="EMBL" id="WDD98948.1"/>
    </source>
</evidence>
<name>A0AAF0C3G9_9GAMM</name>
<protein>
    <submittedName>
        <fullName evidence="2">PilZ domain-containing protein</fullName>
    </submittedName>
</protein>
<accession>A0AAF0C3G9</accession>
<evidence type="ECO:0000259" key="1">
    <source>
        <dbReference type="Pfam" id="PF07238"/>
    </source>
</evidence>
<dbReference type="KEGG" id="tact:SG35_027615"/>
<dbReference type="AlphaFoldDB" id="A0AAF0C3G9"/>
<evidence type="ECO:0000313" key="3">
    <source>
        <dbReference type="Proteomes" id="UP000032568"/>
    </source>
</evidence>
<dbReference type="Proteomes" id="UP000032568">
    <property type="component" value="Chromosome"/>
</dbReference>
<keyword evidence="3" id="KW-1185">Reference proteome</keyword>
<sequence>MRDGSSLDIERRGAFRLDMEKELVDVGWTDGGGQQYLKKVTCVDFSRTGVRLDSDQPIPLETKTHILFKAANPGSKSMTGKVVRCKEQDNGWFEIALQLDD</sequence>
<dbReference type="Pfam" id="PF07238">
    <property type="entry name" value="PilZ"/>
    <property type="match status" value="1"/>
</dbReference>
<dbReference type="EMBL" id="CP059735">
    <property type="protein sequence ID" value="WDD98948.1"/>
    <property type="molecule type" value="Genomic_DNA"/>
</dbReference>
<reference evidence="2 3" key="1">
    <citation type="journal article" date="2015" name="Genome Announc.">
        <title>Draft Genome Sequences of Marine Isolates of Thalassomonas viridans and Thalassomonas actiniarum.</title>
        <authorList>
            <person name="Olonade I."/>
            <person name="van Zyl L.J."/>
            <person name="Trindade M."/>
        </authorList>
    </citation>
    <scope>NUCLEOTIDE SEQUENCE [LARGE SCALE GENOMIC DNA]</scope>
    <source>
        <strain evidence="2 3">A5K-106</strain>
    </source>
</reference>
<dbReference type="InterPro" id="IPR009875">
    <property type="entry name" value="PilZ_domain"/>
</dbReference>
<reference evidence="2 3" key="2">
    <citation type="journal article" date="2022" name="Mar. Drugs">
        <title>Bioassay-Guided Fractionation Leads to the Detection of Cholic Acid Generated by the Rare Thalassomonas sp.</title>
        <authorList>
            <person name="Pheiffer F."/>
            <person name="Schneider Y.K."/>
            <person name="Hansen E.H."/>
            <person name="Andersen J.H."/>
            <person name="Isaksson J."/>
            <person name="Busche T."/>
            <person name="R C."/>
            <person name="Kalinowski J."/>
            <person name="Zyl L.V."/>
            <person name="Trindade M."/>
        </authorList>
    </citation>
    <scope>NUCLEOTIDE SEQUENCE [LARGE SCALE GENOMIC DNA]</scope>
    <source>
        <strain evidence="2 3">A5K-106</strain>
    </source>
</reference>
<proteinExistence type="predicted"/>
<dbReference type="RefSeq" id="WP_044834323.1">
    <property type="nucleotide sequence ID" value="NZ_CP059735.1"/>
</dbReference>
<dbReference type="GO" id="GO:0035438">
    <property type="term" value="F:cyclic-di-GMP binding"/>
    <property type="evidence" value="ECO:0007669"/>
    <property type="project" value="InterPro"/>
</dbReference>
<organism evidence="2 3">
    <name type="scientific">Thalassomonas actiniarum</name>
    <dbReference type="NCBI Taxonomy" id="485447"/>
    <lineage>
        <taxon>Bacteria</taxon>
        <taxon>Pseudomonadati</taxon>
        <taxon>Pseudomonadota</taxon>
        <taxon>Gammaproteobacteria</taxon>
        <taxon>Alteromonadales</taxon>
        <taxon>Colwelliaceae</taxon>
        <taxon>Thalassomonas</taxon>
    </lineage>
</organism>
<feature type="domain" description="PilZ" evidence="1">
    <location>
        <begin position="11"/>
        <end position="99"/>
    </location>
</feature>